<reference evidence="2" key="1">
    <citation type="submission" date="2016-10" db="EMBL/GenBank/DDBJ databases">
        <authorList>
            <person name="Varghese N."/>
            <person name="Submissions S."/>
        </authorList>
    </citation>
    <scope>NUCLEOTIDE SEQUENCE [LARGE SCALE GENOMIC DNA]</scope>
    <source>
        <strain evidence="2">CGMCC 1.10121</strain>
    </source>
</reference>
<keyword evidence="2" id="KW-1185">Reference proteome</keyword>
<protein>
    <submittedName>
        <fullName evidence="1">Uncharacterized protein</fullName>
    </submittedName>
</protein>
<name>A0A1H8VE99_9EURY</name>
<dbReference type="EMBL" id="FODV01000016">
    <property type="protein sequence ID" value="SEP13574.1"/>
    <property type="molecule type" value="Genomic_DNA"/>
</dbReference>
<accession>A0A1H8VE99</accession>
<dbReference type="Proteomes" id="UP000199126">
    <property type="component" value="Unassembled WGS sequence"/>
</dbReference>
<proteinExistence type="predicted"/>
<sequence length="41" mass="4551">MAMGRSPTAGGCWTCYAGNGHEGDTMSFDIEFDTFYREKLP</sequence>
<gene>
    <name evidence="1" type="ORF">SAMN04487948_1164</name>
</gene>
<evidence type="ECO:0000313" key="2">
    <source>
        <dbReference type="Proteomes" id="UP000199126"/>
    </source>
</evidence>
<dbReference type="AlphaFoldDB" id="A0A1H8VE99"/>
<organism evidence="1 2">
    <name type="scientific">Halogranum amylolyticum</name>
    <dbReference type="NCBI Taxonomy" id="660520"/>
    <lineage>
        <taxon>Archaea</taxon>
        <taxon>Methanobacteriati</taxon>
        <taxon>Methanobacteriota</taxon>
        <taxon>Stenosarchaea group</taxon>
        <taxon>Halobacteria</taxon>
        <taxon>Halobacteriales</taxon>
        <taxon>Haloferacaceae</taxon>
    </lineage>
</organism>
<evidence type="ECO:0000313" key="1">
    <source>
        <dbReference type="EMBL" id="SEP13574.1"/>
    </source>
</evidence>